<accession>T2I6Z6</accession>
<evidence type="ECO:0000313" key="1">
    <source>
        <dbReference type="EMBL" id="CCQ49091.1"/>
    </source>
</evidence>
<protein>
    <submittedName>
        <fullName evidence="1">Uncharacterized protein</fullName>
    </submittedName>
</protein>
<dbReference type="EMBL" id="CAQK01000065">
    <property type="protein sequence ID" value="CCQ49091.1"/>
    <property type="molecule type" value="Genomic_DNA"/>
</dbReference>
<reference evidence="1 2" key="2">
    <citation type="submission" date="2013-09" db="EMBL/GenBank/DDBJ databases">
        <title>Whole genome comparison of six Crocosphaera watsonii strains with differing phenotypes.</title>
        <authorList>
            <person name="Bench S.R."/>
            <person name="Heller P."/>
            <person name="Frank I."/>
            <person name="Arciniega M."/>
            <person name="Shilova I.N."/>
            <person name="Zehr J.P."/>
        </authorList>
    </citation>
    <scope>NUCLEOTIDE SEQUENCE [LARGE SCALE GENOMIC DNA]</scope>
    <source>
        <strain evidence="1 2">WH 8502</strain>
    </source>
</reference>
<sequence>MIYEKLKIPPLRSPLRRGLGVVGGSVSTLILTTDNWLVYKNWILLFIP</sequence>
<comment type="caution">
    <text evidence="1">The sequence shown here is derived from an EMBL/GenBank/DDBJ whole genome shotgun (WGS) entry which is preliminary data.</text>
</comment>
<evidence type="ECO:0000313" key="2">
    <source>
        <dbReference type="Proteomes" id="UP000018348"/>
    </source>
</evidence>
<dbReference type="AlphaFoldDB" id="T2I6Z6"/>
<reference evidence="1 2" key="1">
    <citation type="submission" date="2013-01" db="EMBL/GenBank/DDBJ databases">
        <authorList>
            <person name="Bench S."/>
        </authorList>
    </citation>
    <scope>NUCLEOTIDE SEQUENCE [LARGE SCALE GENOMIC DNA]</scope>
    <source>
        <strain evidence="1 2">WH 8502</strain>
    </source>
</reference>
<gene>
    <name evidence="1" type="ORF">CWATWH8502_3329</name>
</gene>
<dbReference type="Proteomes" id="UP000018348">
    <property type="component" value="Unassembled WGS sequence"/>
</dbReference>
<organism evidence="1 2">
    <name type="scientific">Crocosphaera watsonii WH 8502</name>
    <dbReference type="NCBI Taxonomy" id="423474"/>
    <lineage>
        <taxon>Bacteria</taxon>
        <taxon>Bacillati</taxon>
        <taxon>Cyanobacteriota</taxon>
        <taxon>Cyanophyceae</taxon>
        <taxon>Oscillatoriophycideae</taxon>
        <taxon>Chroococcales</taxon>
        <taxon>Aphanothecaceae</taxon>
        <taxon>Crocosphaera</taxon>
    </lineage>
</organism>
<name>T2I6Z6_CROWT</name>
<proteinExistence type="predicted"/>